<dbReference type="PANTHER" id="PTHR46200">
    <property type="entry name" value="GATOR COMPLEX PROTEIN WDR24"/>
    <property type="match status" value="1"/>
</dbReference>
<accession>A0A9Q0YLF6</accession>
<dbReference type="EMBL" id="JAIZAY010000018">
    <property type="protein sequence ID" value="KAJ8024713.1"/>
    <property type="molecule type" value="Genomic_DNA"/>
</dbReference>
<dbReference type="GO" id="GO:0005774">
    <property type="term" value="C:vacuolar membrane"/>
    <property type="evidence" value="ECO:0007669"/>
    <property type="project" value="TreeGrafter"/>
</dbReference>
<keyword evidence="2 5" id="KW-0853">WD repeat</keyword>
<dbReference type="AlphaFoldDB" id="A0A9Q0YLF6"/>
<organism evidence="8 9">
    <name type="scientific">Holothuria leucospilota</name>
    <name type="common">Black long sea cucumber</name>
    <name type="synonym">Mertensiothuria leucospilota</name>
    <dbReference type="NCBI Taxonomy" id="206669"/>
    <lineage>
        <taxon>Eukaryota</taxon>
        <taxon>Metazoa</taxon>
        <taxon>Echinodermata</taxon>
        <taxon>Eleutherozoa</taxon>
        <taxon>Echinozoa</taxon>
        <taxon>Holothuroidea</taxon>
        <taxon>Aspidochirotacea</taxon>
        <taxon>Aspidochirotida</taxon>
        <taxon>Holothuriidae</taxon>
        <taxon>Holothuria</taxon>
    </lineage>
</organism>
<comment type="similarity">
    <text evidence="1">Belongs to the WD repeat WDR24 family.</text>
</comment>
<evidence type="ECO:0000256" key="2">
    <source>
        <dbReference type="ARBA" id="ARBA00022574"/>
    </source>
</evidence>
<evidence type="ECO:0000313" key="8">
    <source>
        <dbReference type="EMBL" id="KAJ8024713.1"/>
    </source>
</evidence>
<feature type="region of interest" description="Disordered" evidence="6">
    <location>
        <begin position="453"/>
        <end position="519"/>
    </location>
</feature>
<dbReference type="SMART" id="SM00320">
    <property type="entry name" value="WD40"/>
    <property type="match status" value="6"/>
</dbReference>
<dbReference type="InterPro" id="IPR037590">
    <property type="entry name" value="WDR24"/>
</dbReference>
<proteinExistence type="inferred from homology"/>
<dbReference type="InterPro" id="IPR001680">
    <property type="entry name" value="WD40_rpt"/>
</dbReference>
<keyword evidence="9" id="KW-1185">Reference proteome</keyword>
<name>A0A9Q0YLF6_HOLLE</name>
<feature type="compositionally biased region" description="Basic and acidic residues" evidence="6">
    <location>
        <begin position="470"/>
        <end position="485"/>
    </location>
</feature>
<evidence type="ECO:0000256" key="1">
    <source>
        <dbReference type="ARBA" id="ARBA00008134"/>
    </source>
</evidence>
<evidence type="ECO:0000256" key="4">
    <source>
        <dbReference type="ARBA" id="ARBA00040269"/>
    </source>
</evidence>
<sequence>MTTSVHLDSGINAIATNREKTQVAAAGRLVFKIFHIEEGSFREYLDLRVGRINLNYSCNDVVWNSVRDDILATGATNGAVVTWNLGISKGNKMDKVFTDNTRTVNKVCFHPSEWNILLSGSSGGVIRYFDLRNNVCASTFSGTKNSSGSIRDIQFSPHQMFIFASATDDGYVQFWDYRRNDRVLLQELVHQNIVFSLDWHPEERNWLATSGRDKTIKIWHQESHELKLHLDYTLYHIQSVRKVKWRPERKYHIASCSQVDDNAVSVWDIRRPYVPFAVFEEHKEAPTGITWYDQNIFLTSGKDGVIYQHVFKDAKKPAETSNPVGVSMSLNGDIFHIAVQSGRNSGVRGLSTSDGPSAKRPMPMFFRRHDRTAESFVTYESRLIFHELRENRFSEWFCETAKQYQLVGKPFGELCEENAKVAEELGRHQVAQTWHLLRLFFVDVSQVVPKVYSKQSSAGSTDVTSPRTQAEPDKDPDSNSIHRDTAMNQHSLQDVGHAPDSATGVTDEESDSDIDRTKWRNKNLQMDGIEDPFTLDDDDNYDENFDLLDLNLANSDNWNLPAEAFPHRHEIENIGRQSSPDPTHDRSRPSSPPTKPVDDDQENSHNHQLLASQAIDQAITKHRSEFNLSIKYRPLIKDMLSYYADKGDVQMSVSAYVVLGDKIKGEIPSETIEHWFISYIELLSRFKLWPIANHVIKCSDHPNIQMLNQQSTTIYANCNNCDKPLEKKSWACNRCGKLTNTCSVCHLPVKGLYSWCQGCSHGGHMGHLKEWFSRSTQCPTGCGHECELR</sequence>
<feature type="repeat" description="WD" evidence="5">
    <location>
        <begin position="143"/>
        <end position="185"/>
    </location>
</feature>
<dbReference type="PROSITE" id="PS50082">
    <property type="entry name" value="WD_REPEATS_2"/>
    <property type="match status" value="2"/>
</dbReference>
<dbReference type="CDD" id="cd16693">
    <property type="entry name" value="mRING-H2-C3H3C2_WDR24"/>
    <property type="match status" value="1"/>
</dbReference>
<dbReference type="Proteomes" id="UP001152320">
    <property type="component" value="Chromosome 18"/>
</dbReference>
<dbReference type="Pfam" id="PF17120">
    <property type="entry name" value="zf-RING_16"/>
    <property type="match status" value="1"/>
</dbReference>
<protein>
    <recommendedName>
        <fullName evidence="4">GATOR2 complex protein WDR24</fullName>
    </recommendedName>
</protein>
<evidence type="ECO:0000256" key="3">
    <source>
        <dbReference type="ARBA" id="ARBA00022737"/>
    </source>
</evidence>
<feature type="repeat" description="WD" evidence="5">
    <location>
        <begin position="187"/>
        <end position="219"/>
    </location>
</feature>
<feature type="domain" description="WDR59/RTC1-like RING zinc finger" evidence="7">
    <location>
        <begin position="738"/>
        <end position="787"/>
    </location>
</feature>
<dbReference type="GO" id="GO:0061700">
    <property type="term" value="C:GATOR2 complex"/>
    <property type="evidence" value="ECO:0007669"/>
    <property type="project" value="TreeGrafter"/>
</dbReference>
<evidence type="ECO:0000256" key="6">
    <source>
        <dbReference type="SAM" id="MobiDB-lite"/>
    </source>
</evidence>
<dbReference type="PANTHER" id="PTHR46200:SF1">
    <property type="entry name" value="GATOR COMPLEX PROTEIN WDR24"/>
    <property type="match status" value="1"/>
</dbReference>
<reference evidence="8" key="1">
    <citation type="submission" date="2021-10" db="EMBL/GenBank/DDBJ databases">
        <title>Tropical sea cucumber genome reveals ecological adaptation and Cuvierian tubules defense mechanism.</title>
        <authorList>
            <person name="Chen T."/>
        </authorList>
    </citation>
    <scope>NUCLEOTIDE SEQUENCE</scope>
    <source>
        <strain evidence="8">Nanhai2018</strain>
        <tissue evidence="8">Muscle</tissue>
    </source>
</reference>
<feature type="compositionally biased region" description="Basic and acidic residues" evidence="6">
    <location>
        <begin position="596"/>
        <end position="605"/>
    </location>
</feature>
<comment type="caution">
    <text evidence="8">The sequence shown here is derived from an EMBL/GenBank/DDBJ whole genome shotgun (WGS) entry which is preliminary data.</text>
</comment>
<evidence type="ECO:0000313" key="9">
    <source>
        <dbReference type="Proteomes" id="UP001152320"/>
    </source>
</evidence>
<feature type="compositionally biased region" description="Polar residues" evidence="6">
    <location>
        <begin position="453"/>
        <end position="468"/>
    </location>
</feature>
<dbReference type="GO" id="GO:1904263">
    <property type="term" value="P:positive regulation of TORC1 signaling"/>
    <property type="evidence" value="ECO:0007669"/>
    <property type="project" value="TreeGrafter"/>
</dbReference>
<dbReference type="OrthoDB" id="60955at2759"/>
<evidence type="ECO:0000259" key="7">
    <source>
        <dbReference type="Pfam" id="PF17120"/>
    </source>
</evidence>
<dbReference type="Pfam" id="PF00400">
    <property type="entry name" value="WD40"/>
    <property type="match status" value="2"/>
</dbReference>
<keyword evidence="3" id="KW-0677">Repeat</keyword>
<feature type="region of interest" description="Disordered" evidence="6">
    <location>
        <begin position="574"/>
        <end position="605"/>
    </location>
</feature>
<dbReference type="GO" id="GO:0005829">
    <property type="term" value="C:cytosol"/>
    <property type="evidence" value="ECO:0007669"/>
    <property type="project" value="TreeGrafter"/>
</dbReference>
<dbReference type="GO" id="GO:0034198">
    <property type="term" value="P:cellular response to amino acid starvation"/>
    <property type="evidence" value="ECO:0007669"/>
    <property type="project" value="TreeGrafter"/>
</dbReference>
<dbReference type="SUPFAM" id="SSF50978">
    <property type="entry name" value="WD40 repeat-like"/>
    <property type="match status" value="1"/>
</dbReference>
<dbReference type="InterPro" id="IPR015943">
    <property type="entry name" value="WD40/YVTN_repeat-like_dom_sf"/>
</dbReference>
<dbReference type="InterPro" id="IPR036322">
    <property type="entry name" value="WD40_repeat_dom_sf"/>
</dbReference>
<dbReference type="GO" id="GO:0016239">
    <property type="term" value="P:positive regulation of macroautophagy"/>
    <property type="evidence" value="ECO:0007669"/>
    <property type="project" value="TreeGrafter"/>
</dbReference>
<evidence type="ECO:0000256" key="5">
    <source>
        <dbReference type="PROSITE-ProRule" id="PRU00221"/>
    </source>
</evidence>
<dbReference type="Gene3D" id="2.130.10.10">
    <property type="entry name" value="YVTN repeat-like/Quinoprotein amine dehydrogenase"/>
    <property type="match status" value="1"/>
</dbReference>
<gene>
    <name evidence="8" type="ORF">HOLleu_34702</name>
</gene>
<dbReference type="PROSITE" id="PS50294">
    <property type="entry name" value="WD_REPEATS_REGION"/>
    <property type="match status" value="1"/>
</dbReference>
<dbReference type="InterPro" id="IPR049566">
    <property type="entry name" value="WDR59_RTC1-like_RING_Znf"/>
</dbReference>